<comment type="caution">
    <text evidence="2">The sequence shown here is derived from an EMBL/GenBank/DDBJ whole genome shotgun (WGS) entry which is preliminary data.</text>
</comment>
<protein>
    <submittedName>
        <fullName evidence="2">Uncharacterized protein</fullName>
    </submittedName>
</protein>
<feature type="compositionally biased region" description="Basic and acidic residues" evidence="1">
    <location>
        <begin position="1"/>
        <end position="23"/>
    </location>
</feature>
<dbReference type="RefSeq" id="WP_134516314.1">
    <property type="nucleotide sequence ID" value="NZ_SOHJ01000014.1"/>
</dbReference>
<proteinExistence type="predicted"/>
<feature type="region of interest" description="Disordered" evidence="1">
    <location>
        <begin position="1"/>
        <end position="25"/>
    </location>
</feature>
<reference evidence="2 3" key="1">
    <citation type="submission" date="2019-03" db="EMBL/GenBank/DDBJ databases">
        <title>Genomics of glacier-inhabiting Cryobacterium strains.</title>
        <authorList>
            <person name="Liu Q."/>
            <person name="Xin Y.-H."/>
        </authorList>
    </citation>
    <scope>NUCLEOTIDE SEQUENCE [LARGE SCALE GENOMIC DNA]</scope>
    <source>
        <strain evidence="2 3">Sr39</strain>
    </source>
</reference>
<evidence type="ECO:0000313" key="3">
    <source>
        <dbReference type="Proteomes" id="UP000298170"/>
    </source>
</evidence>
<dbReference type="OrthoDB" id="5118726at2"/>
<organism evidence="2 3">
    <name type="scientific">Cryobacterium suzukii</name>
    <dbReference type="NCBI Taxonomy" id="1259198"/>
    <lineage>
        <taxon>Bacteria</taxon>
        <taxon>Bacillati</taxon>
        <taxon>Actinomycetota</taxon>
        <taxon>Actinomycetes</taxon>
        <taxon>Micrococcales</taxon>
        <taxon>Microbacteriaceae</taxon>
        <taxon>Cryobacterium</taxon>
    </lineage>
</organism>
<dbReference type="AlphaFoldDB" id="A0A4R9ABS5"/>
<dbReference type="EMBL" id="SOHJ01000014">
    <property type="protein sequence ID" value="TFD57114.1"/>
    <property type="molecule type" value="Genomic_DNA"/>
</dbReference>
<dbReference type="Proteomes" id="UP000298170">
    <property type="component" value="Unassembled WGS sequence"/>
</dbReference>
<accession>A0A4R9ABS5</accession>
<evidence type="ECO:0000256" key="1">
    <source>
        <dbReference type="SAM" id="MobiDB-lite"/>
    </source>
</evidence>
<keyword evidence="3" id="KW-1185">Reference proteome</keyword>
<sequence length="81" mass="9046">MTDDRGTHKEPIQDQHSQPDDAKAAGILMQQEADLAGHDEAQILNALRQRFEDSGLHINEDTLHAHAHRIAGLKPNDFSKK</sequence>
<gene>
    <name evidence="2" type="ORF">E3T39_13835</name>
</gene>
<evidence type="ECO:0000313" key="2">
    <source>
        <dbReference type="EMBL" id="TFD57114.1"/>
    </source>
</evidence>
<name>A0A4R9ABS5_9MICO</name>